<evidence type="ECO:0000256" key="9">
    <source>
        <dbReference type="SAM" id="MobiDB-lite"/>
    </source>
</evidence>
<accession>A0ABT7E0B6</accession>
<dbReference type="RefSeq" id="WP_284101824.1">
    <property type="nucleotide sequence ID" value="NZ_JARRAF010000020.1"/>
</dbReference>
<feature type="domain" description="Anti-sigma-28 factor FlgM C-terminal" evidence="10">
    <location>
        <begin position="40"/>
        <end position="93"/>
    </location>
</feature>
<evidence type="ECO:0000256" key="4">
    <source>
        <dbReference type="ARBA" id="ARBA00022795"/>
    </source>
</evidence>
<keyword evidence="11" id="KW-0969">Cilium</keyword>
<name>A0ABT7E0B6_9NEIS</name>
<keyword evidence="12" id="KW-1185">Reference proteome</keyword>
<keyword evidence="11" id="KW-0282">Flagellum</keyword>
<dbReference type="SUPFAM" id="SSF101498">
    <property type="entry name" value="Anti-sigma factor FlgM"/>
    <property type="match status" value="1"/>
</dbReference>
<evidence type="ECO:0000256" key="7">
    <source>
        <dbReference type="ARBA" id="ARBA00024739"/>
    </source>
</evidence>
<keyword evidence="4" id="KW-1005">Bacterial flagellum biogenesis</keyword>
<dbReference type="NCBIfam" id="TIGR03824">
    <property type="entry name" value="FlgM_jcvi"/>
    <property type="match status" value="1"/>
</dbReference>
<keyword evidence="6" id="KW-0804">Transcription</keyword>
<organism evidence="11 12">
    <name type="scientific">Parachitinimonas caeni</name>
    <dbReference type="NCBI Taxonomy" id="3031301"/>
    <lineage>
        <taxon>Bacteria</taxon>
        <taxon>Pseudomonadati</taxon>
        <taxon>Pseudomonadota</taxon>
        <taxon>Betaproteobacteria</taxon>
        <taxon>Neisseriales</taxon>
        <taxon>Chitinibacteraceae</taxon>
        <taxon>Parachitinimonas</taxon>
    </lineage>
</organism>
<reference evidence="11" key="1">
    <citation type="submission" date="2023-03" db="EMBL/GenBank/DDBJ databases">
        <title>Chitinimonas shenzhenensis gen. nov., sp. nov., a novel member of family Burkholderiaceae isolated from activated sludge collected in Shen Zhen, China.</title>
        <authorList>
            <person name="Wang X."/>
        </authorList>
    </citation>
    <scope>NUCLEOTIDE SEQUENCE</scope>
    <source>
        <strain evidence="11">DQS-5</strain>
    </source>
</reference>
<comment type="function">
    <text evidence="7">Responsible for the coupling of flagellin expression to flagellar assembly by preventing expression of the flagellin genes when a component of the middle class of proteins is defective. It negatively regulates flagellar genes by inhibiting the activity of FliA by directly binding to FliA.</text>
</comment>
<dbReference type="EMBL" id="JARRAF010000020">
    <property type="protein sequence ID" value="MDK2125514.1"/>
    <property type="molecule type" value="Genomic_DNA"/>
</dbReference>
<feature type="region of interest" description="Disordered" evidence="9">
    <location>
        <begin position="1"/>
        <end position="44"/>
    </location>
</feature>
<evidence type="ECO:0000313" key="12">
    <source>
        <dbReference type="Proteomes" id="UP001172778"/>
    </source>
</evidence>
<evidence type="ECO:0000256" key="8">
    <source>
        <dbReference type="ARBA" id="ARBA00030117"/>
    </source>
</evidence>
<evidence type="ECO:0000313" key="11">
    <source>
        <dbReference type="EMBL" id="MDK2125514.1"/>
    </source>
</evidence>
<proteinExistence type="inferred from homology"/>
<evidence type="ECO:0000259" key="10">
    <source>
        <dbReference type="Pfam" id="PF04316"/>
    </source>
</evidence>
<keyword evidence="3" id="KW-0678">Repressor</keyword>
<evidence type="ECO:0000256" key="3">
    <source>
        <dbReference type="ARBA" id="ARBA00022491"/>
    </source>
</evidence>
<dbReference type="InterPro" id="IPR007412">
    <property type="entry name" value="FlgM"/>
</dbReference>
<keyword evidence="11" id="KW-0966">Cell projection</keyword>
<gene>
    <name evidence="11" type="primary">flgM</name>
    <name evidence="11" type="ORF">PZA18_15780</name>
</gene>
<comment type="similarity">
    <text evidence="1">Belongs to the FlgM family.</text>
</comment>
<dbReference type="InterPro" id="IPR031316">
    <property type="entry name" value="FlgM_C"/>
</dbReference>
<evidence type="ECO:0000256" key="1">
    <source>
        <dbReference type="ARBA" id="ARBA00005322"/>
    </source>
</evidence>
<keyword evidence="5" id="KW-0805">Transcription regulation</keyword>
<comment type="caution">
    <text evidence="11">The sequence shown here is derived from an EMBL/GenBank/DDBJ whole genome shotgun (WGS) entry which is preliminary data.</text>
</comment>
<dbReference type="Proteomes" id="UP001172778">
    <property type="component" value="Unassembled WGS sequence"/>
</dbReference>
<sequence>MKIDNTGKPISAPLTKGAESRASAAPRASKDEPAQPSRSDSVEINPLTSRLQSLEARLASQPVVDESRVAEIKQAIADGRFKIRADVIADKLVASVKELLANKG</sequence>
<dbReference type="InterPro" id="IPR035890">
    <property type="entry name" value="Anti-sigma-28_factor_FlgM_sf"/>
</dbReference>
<evidence type="ECO:0000256" key="6">
    <source>
        <dbReference type="ARBA" id="ARBA00023163"/>
    </source>
</evidence>
<protein>
    <recommendedName>
        <fullName evidence="2">Negative regulator of flagellin synthesis</fullName>
    </recommendedName>
    <alternativeName>
        <fullName evidence="8">Anti-sigma-28 factor</fullName>
    </alternativeName>
</protein>
<evidence type="ECO:0000256" key="2">
    <source>
        <dbReference type="ARBA" id="ARBA00017823"/>
    </source>
</evidence>
<dbReference type="Pfam" id="PF04316">
    <property type="entry name" value="FlgM"/>
    <property type="match status" value="1"/>
</dbReference>
<evidence type="ECO:0000256" key="5">
    <source>
        <dbReference type="ARBA" id="ARBA00023015"/>
    </source>
</evidence>